<dbReference type="Gene3D" id="4.10.410.40">
    <property type="match status" value="1"/>
</dbReference>
<comment type="caution">
    <text evidence="2">The sequence shown here is derived from an EMBL/GenBank/DDBJ whole genome shotgun (WGS) entry which is preliminary data.</text>
</comment>
<sequence>MADESTGWGGEFHLHNGTALTELVGVSEVGTPEVTVDFVDSTHLKSPDKFKEFLATLKEGSEFDVVMNYVPRSPTDLLCRAQLTQKRAFKIVEPDFDGEAVQDIDGTGLVIGYKPNPMTPGEMRTATLTIKVSGSPTYAASA</sequence>
<dbReference type="OrthoDB" id="4206561at2"/>
<proteinExistence type="predicted"/>
<dbReference type="AlphaFoldDB" id="A0A2N0HL17"/>
<reference evidence="2 3" key="1">
    <citation type="submission" date="2017-11" db="EMBL/GenBank/DDBJ databases">
        <title>Genomic Encyclopedia of Type Strains, Phase III (KMG-III): the genomes of soil and plant-associated and newly described type strains.</title>
        <authorList>
            <person name="Whitman W."/>
        </authorList>
    </citation>
    <scope>NUCLEOTIDE SEQUENCE [LARGE SCALE GENOMIC DNA]</scope>
    <source>
        <strain evidence="2 3">CGMCC 1.12274</strain>
    </source>
</reference>
<evidence type="ECO:0000313" key="3">
    <source>
        <dbReference type="Proteomes" id="UP000232587"/>
    </source>
</evidence>
<organism evidence="2 3">
    <name type="scientific">Novosphingobium kunmingense</name>
    <dbReference type="NCBI Taxonomy" id="1211806"/>
    <lineage>
        <taxon>Bacteria</taxon>
        <taxon>Pseudomonadati</taxon>
        <taxon>Pseudomonadota</taxon>
        <taxon>Alphaproteobacteria</taxon>
        <taxon>Sphingomonadales</taxon>
        <taxon>Sphingomonadaceae</taxon>
        <taxon>Novosphingobium</taxon>
    </lineage>
</organism>
<accession>A0A2N0HL17</accession>
<dbReference type="Proteomes" id="UP000232587">
    <property type="component" value="Unassembled WGS sequence"/>
</dbReference>
<dbReference type="InterPro" id="IPR032494">
    <property type="entry name" value="Phage_TTP_N"/>
</dbReference>
<name>A0A2N0HL17_9SPHN</name>
<evidence type="ECO:0000259" key="1">
    <source>
        <dbReference type="Pfam" id="PF16461"/>
    </source>
</evidence>
<dbReference type="EMBL" id="PHUF01000003">
    <property type="protein sequence ID" value="PKB19657.1"/>
    <property type="molecule type" value="Genomic_DNA"/>
</dbReference>
<dbReference type="Pfam" id="PF16461">
    <property type="entry name" value="Phage_TTP_12"/>
    <property type="match status" value="1"/>
</dbReference>
<protein>
    <recommendedName>
        <fullName evidence="1">Lambda phage tail tube protein N-terminal domain-containing protein</fullName>
    </recommendedName>
</protein>
<feature type="domain" description="Lambda phage tail tube protein N-terminal" evidence="1">
    <location>
        <begin position="21"/>
        <end position="139"/>
    </location>
</feature>
<keyword evidence="3" id="KW-1185">Reference proteome</keyword>
<gene>
    <name evidence="2" type="ORF">B0I00_1897</name>
</gene>
<dbReference type="RefSeq" id="WP_100867104.1">
    <property type="nucleotide sequence ID" value="NZ_PHUF01000003.1"/>
</dbReference>
<evidence type="ECO:0000313" key="2">
    <source>
        <dbReference type="EMBL" id="PKB19657.1"/>
    </source>
</evidence>